<comment type="caution">
    <text evidence="7">The sequence shown here is derived from an EMBL/GenBank/DDBJ whole genome shotgun (WGS) entry which is preliminary data.</text>
</comment>
<dbReference type="PANTHER" id="PTHR14413">
    <property type="entry name" value="RIBOSOMAL PROTEIN L17"/>
    <property type="match status" value="1"/>
</dbReference>
<reference evidence="8" key="1">
    <citation type="submission" date="2017-09" db="EMBL/GenBank/DDBJ databases">
        <title>Depth-based differentiation of microbial function through sediment-hosted aquifers and enrichment of novel symbionts in the deep terrestrial subsurface.</title>
        <authorList>
            <person name="Probst A.J."/>
            <person name="Ladd B."/>
            <person name="Jarett J.K."/>
            <person name="Geller-Mcgrath D.E."/>
            <person name="Sieber C.M.K."/>
            <person name="Emerson J.B."/>
            <person name="Anantharaman K."/>
            <person name="Thomas B.C."/>
            <person name="Malmstrom R."/>
            <person name="Stieglmeier M."/>
            <person name="Klingl A."/>
            <person name="Woyke T."/>
            <person name="Ryan C.M."/>
            <person name="Banfield J.F."/>
        </authorList>
    </citation>
    <scope>NUCLEOTIDE SEQUENCE [LARGE SCALE GENOMIC DNA]</scope>
</reference>
<organism evidence="7 8">
    <name type="scientific">Candidatus Collierbacteria bacterium CG09_land_8_20_14_0_10_46_12</name>
    <dbReference type="NCBI Taxonomy" id="1974533"/>
    <lineage>
        <taxon>Bacteria</taxon>
        <taxon>Candidatus Collieribacteriota</taxon>
    </lineage>
</organism>
<dbReference type="EMBL" id="PEYY01000074">
    <property type="protein sequence ID" value="PIS17986.1"/>
    <property type="molecule type" value="Genomic_DNA"/>
</dbReference>
<dbReference type="Gene3D" id="3.90.1030.10">
    <property type="entry name" value="Ribosomal protein L17"/>
    <property type="match status" value="1"/>
</dbReference>
<dbReference type="NCBIfam" id="TIGR00059">
    <property type="entry name" value="L17"/>
    <property type="match status" value="1"/>
</dbReference>
<dbReference type="GO" id="GO:0022625">
    <property type="term" value="C:cytosolic large ribosomal subunit"/>
    <property type="evidence" value="ECO:0007669"/>
    <property type="project" value="TreeGrafter"/>
</dbReference>
<accession>A0A2H0WZA1</accession>
<gene>
    <name evidence="7" type="primary">rplQ</name>
    <name evidence="7" type="ORF">COT54_01715</name>
</gene>
<dbReference type="AlphaFoldDB" id="A0A2H0WZA1"/>
<dbReference type="PROSITE" id="PS01167">
    <property type="entry name" value="RIBOSOMAL_L17"/>
    <property type="match status" value="1"/>
</dbReference>
<dbReference type="GO" id="GO:0006412">
    <property type="term" value="P:translation"/>
    <property type="evidence" value="ECO:0007669"/>
    <property type="project" value="InterPro"/>
</dbReference>
<dbReference type="InterPro" id="IPR000456">
    <property type="entry name" value="Ribosomal_bL17"/>
</dbReference>
<comment type="similarity">
    <text evidence="1 5">Belongs to the bacterial ribosomal protein bL17 family.</text>
</comment>
<evidence type="ECO:0000256" key="1">
    <source>
        <dbReference type="ARBA" id="ARBA00008777"/>
    </source>
</evidence>
<evidence type="ECO:0000313" key="8">
    <source>
        <dbReference type="Proteomes" id="UP000229574"/>
    </source>
</evidence>
<dbReference type="GO" id="GO:0003735">
    <property type="term" value="F:structural constituent of ribosome"/>
    <property type="evidence" value="ECO:0007669"/>
    <property type="project" value="InterPro"/>
</dbReference>
<sequence length="170" mass="18858">MKKRISGYKLNRDSQARLALMKNLVYALIEHEFIVTTKIKAKAVTPIIEKMITRAKVDSVQNRRMIQAYIQKNDLVKKLFVTIAPQYKEVKGGYTKLTVLGNRRGDNASLVRLSLTKKSIAPVGAKDLSPVVEGKATKKAKSVKAVTPEIVKATKAAPKLVKRTGKRGDK</sequence>
<dbReference type="Pfam" id="PF01196">
    <property type="entry name" value="Ribosomal_L17"/>
    <property type="match status" value="1"/>
</dbReference>
<evidence type="ECO:0000313" key="7">
    <source>
        <dbReference type="EMBL" id="PIS17986.1"/>
    </source>
</evidence>
<evidence type="ECO:0000256" key="4">
    <source>
        <dbReference type="ARBA" id="ARBA00035494"/>
    </source>
</evidence>
<keyword evidence="3 5" id="KW-0687">Ribonucleoprotein</keyword>
<dbReference type="InterPro" id="IPR036373">
    <property type="entry name" value="Ribosomal_bL17_sf"/>
</dbReference>
<protein>
    <recommendedName>
        <fullName evidence="4 6">50S ribosomal protein L17</fullName>
    </recommendedName>
</protein>
<dbReference type="SUPFAM" id="SSF64263">
    <property type="entry name" value="Prokaryotic ribosomal protein L17"/>
    <property type="match status" value="1"/>
</dbReference>
<evidence type="ECO:0000256" key="2">
    <source>
        <dbReference type="ARBA" id="ARBA00022980"/>
    </source>
</evidence>
<evidence type="ECO:0000256" key="6">
    <source>
        <dbReference type="RuleBase" id="RU000661"/>
    </source>
</evidence>
<dbReference type="PANTHER" id="PTHR14413:SF16">
    <property type="entry name" value="LARGE RIBOSOMAL SUBUNIT PROTEIN BL17M"/>
    <property type="match status" value="1"/>
</dbReference>
<name>A0A2H0WZA1_9BACT</name>
<dbReference type="InterPro" id="IPR047859">
    <property type="entry name" value="Ribosomal_bL17_CS"/>
</dbReference>
<dbReference type="Proteomes" id="UP000229574">
    <property type="component" value="Unassembled WGS sequence"/>
</dbReference>
<keyword evidence="2 5" id="KW-0689">Ribosomal protein</keyword>
<proteinExistence type="inferred from homology"/>
<evidence type="ECO:0000256" key="5">
    <source>
        <dbReference type="RuleBase" id="RU000660"/>
    </source>
</evidence>
<evidence type="ECO:0000256" key="3">
    <source>
        <dbReference type="ARBA" id="ARBA00023274"/>
    </source>
</evidence>